<evidence type="ECO:0000259" key="5">
    <source>
        <dbReference type="Pfam" id="PF00460"/>
    </source>
</evidence>
<dbReference type="PROSITE" id="PS00588">
    <property type="entry name" value="FLAGELLA_BB_ROD"/>
    <property type="match status" value="1"/>
</dbReference>
<dbReference type="AlphaFoldDB" id="A0A1B1U3M5"/>
<keyword evidence="9" id="KW-1185">Reference proteome</keyword>
<dbReference type="OrthoDB" id="9804559at2"/>
<dbReference type="Proteomes" id="UP000092884">
    <property type="component" value="Chromosome"/>
</dbReference>
<name>A0A1B1U3M5_9HELI</name>
<dbReference type="InterPro" id="IPR001444">
    <property type="entry name" value="Flag_bb_rod_N"/>
</dbReference>
<dbReference type="Pfam" id="PF22692">
    <property type="entry name" value="LlgE_F_G_D1"/>
    <property type="match status" value="1"/>
</dbReference>
<dbReference type="InterPro" id="IPR053967">
    <property type="entry name" value="LlgE_F_G-like_D1"/>
</dbReference>
<dbReference type="Pfam" id="PF00460">
    <property type="entry name" value="Flg_bb_rod"/>
    <property type="match status" value="1"/>
</dbReference>
<feature type="domain" description="Flagellar basal-body/hook protein C-terminal" evidence="6">
    <location>
        <begin position="681"/>
        <end position="725"/>
    </location>
</feature>
<evidence type="ECO:0000313" key="8">
    <source>
        <dbReference type="EMBL" id="ANV97348.1"/>
    </source>
</evidence>
<dbReference type="InterPro" id="IPR019776">
    <property type="entry name" value="Flagellar_basal_body_rod_CS"/>
</dbReference>
<dbReference type="InterPro" id="IPR020013">
    <property type="entry name" value="Flagellar_FlgE/F/G"/>
</dbReference>
<reference evidence="9" key="1">
    <citation type="submission" date="2016-07" db="EMBL/GenBank/DDBJ databases">
        <authorList>
            <person name="Florea S."/>
            <person name="Webb J.S."/>
            <person name="Jaromczyk J."/>
            <person name="Schardl C.L."/>
        </authorList>
    </citation>
    <scope>NUCLEOTIDE SEQUENCE [LARGE SCALE GENOMIC DNA]</scope>
    <source>
        <strain evidence="9">MIT 01-6242</strain>
    </source>
</reference>
<dbReference type="EMBL" id="CP016503">
    <property type="protein sequence ID" value="ANV97348.1"/>
    <property type="molecule type" value="Genomic_DNA"/>
</dbReference>
<keyword evidence="3 4" id="KW-0975">Bacterial flagellum</keyword>
<protein>
    <submittedName>
        <fullName evidence="8">Uncharacterized protein</fullName>
    </submittedName>
</protein>
<dbReference type="GO" id="GO:0071978">
    <property type="term" value="P:bacterial-type flagellum-dependent swarming motility"/>
    <property type="evidence" value="ECO:0007669"/>
    <property type="project" value="TreeGrafter"/>
</dbReference>
<comment type="similarity">
    <text evidence="2 4">Belongs to the flagella basal body rod proteins family.</text>
</comment>
<evidence type="ECO:0000313" key="9">
    <source>
        <dbReference type="Proteomes" id="UP000092884"/>
    </source>
</evidence>
<accession>A0A1B1U3M5</accession>
<evidence type="ECO:0000256" key="4">
    <source>
        <dbReference type="RuleBase" id="RU362116"/>
    </source>
</evidence>
<feature type="domain" description="Flagellar hook protein FlgE/F/G-like D1" evidence="7">
    <location>
        <begin position="114"/>
        <end position="179"/>
    </location>
</feature>
<dbReference type="KEGG" id="het:BBW65_00270"/>
<dbReference type="RefSeq" id="WP_066338184.1">
    <property type="nucleotide sequence ID" value="NZ_CP016503.1"/>
</dbReference>
<evidence type="ECO:0000259" key="6">
    <source>
        <dbReference type="Pfam" id="PF06429"/>
    </source>
</evidence>
<dbReference type="GO" id="GO:0009425">
    <property type="term" value="C:bacterial-type flagellum basal body"/>
    <property type="evidence" value="ECO:0007669"/>
    <property type="project" value="UniProtKB-SubCell"/>
</dbReference>
<gene>
    <name evidence="8" type="ORF">BBW65_00270</name>
</gene>
<dbReference type="InterPro" id="IPR010930">
    <property type="entry name" value="Flg_bb/hook_C_dom"/>
</dbReference>
<dbReference type="STRING" id="222136.BBW65_00270"/>
<evidence type="ECO:0000256" key="2">
    <source>
        <dbReference type="ARBA" id="ARBA00009677"/>
    </source>
</evidence>
<sequence length="727" mass="79612">MNQALLSSYSGIKTHQFGIDSISNNIANVNTTGYRESVPEFETLYAPPSATSGTPTSNEVNMGVKAASNAISTKSGSYRLSDGEFDMAYEGKGWFVVGENKEGELEVTDGKMTQKQKNFFTRDGSFGKDHSGYLVNSQGYYVYGVNLGKIKDGIFMSESQESDLQKLASGKLSPLQIPQDLHYRPLETTKVDLSVNLNKTQNPASALKAFGVDGKFDSAKALQADMGVFFANGKAFDPSLNKEGIITITTPQGESKTYTFAYGTGGEGANEFKTLEELQKLIKDQTGLDLKLNEESDRVSLDLSNALTPESKIQTSGTLFEFLGMVDSKDGFNALVQVYDPNQTYEPNQLVAYHNVIFRKIDVNGSNNPIMDPKGWEIADTSNVPNYQEGKNYQAGDVVLKDGNVYVKEVGEENQFAKIGEAKTMQTPTYDAQSQYGTNTAVNYDGKLYKRIGALGNSNPAQDSQNWQEITSGDIRSVPLEVASYQSNVEVFDTDGKRYRLVSDFYHTGGFNPQDKTSQKWEVSSYIADFETGTPIGKSVSHTISFDEENKPNAQEVTLDFLGKELKYNIAGTPERKSSDMIYAPSQISAFDQNGRAEGTLQNVAIDDNGVIFLKFSNGVQEAMGRIGVMTFTNDQGLEKMGGNLFGLSSTLVNGEAQNRSGKPILGWNENGKLQFGKVKSGYLETSNVDVGNALTELILMQRGYSMNAKTFTTGDELIKEAINLKK</sequence>
<feature type="domain" description="Flagellar basal body rod protein N-terminal" evidence="5">
    <location>
        <begin position="19"/>
        <end position="35"/>
    </location>
</feature>
<dbReference type="InterPro" id="IPR037925">
    <property type="entry name" value="FlgE/F/G-like"/>
</dbReference>
<dbReference type="Gene3D" id="2.10.10.90">
    <property type="match status" value="1"/>
</dbReference>
<organism evidence="8 9">
    <name type="scientific">Helicobacter enhydrae</name>
    <dbReference type="NCBI Taxonomy" id="222136"/>
    <lineage>
        <taxon>Bacteria</taxon>
        <taxon>Pseudomonadati</taxon>
        <taxon>Campylobacterota</taxon>
        <taxon>Epsilonproteobacteria</taxon>
        <taxon>Campylobacterales</taxon>
        <taxon>Helicobacteraceae</taxon>
        <taxon>Helicobacter</taxon>
    </lineage>
</organism>
<dbReference type="SUPFAM" id="SSF117143">
    <property type="entry name" value="Flagellar hook protein flgE"/>
    <property type="match status" value="1"/>
</dbReference>
<evidence type="ECO:0000259" key="7">
    <source>
        <dbReference type="Pfam" id="PF22692"/>
    </source>
</evidence>
<dbReference type="NCBIfam" id="TIGR03506">
    <property type="entry name" value="FlgEFG_subfam"/>
    <property type="match status" value="2"/>
</dbReference>
<proteinExistence type="inferred from homology"/>
<dbReference type="PANTHER" id="PTHR30435:SF19">
    <property type="entry name" value="FLAGELLAR BASAL-BODY ROD PROTEIN FLGG"/>
    <property type="match status" value="1"/>
</dbReference>
<evidence type="ECO:0000256" key="1">
    <source>
        <dbReference type="ARBA" id="ARBA00004117"/>
    </source>
</evidence>
<evidence type="ECO:0000256" key="3">
    <source>
        <dbReference type="ARBA" id="ARBA00023143"/>
    </source>
</evidence>
<dbReference type="Pfam" id="PF06429">
    <property type="entry name" value="Flg_bbr_C"/>
    <property type="match status" value="1"/>
</dbReference>
<dbReference type="PANTHER" id="PTHR30435">
    <property type="entry name" value="FLAGELLAR PROTEIN"/>
    <property type="match status" value="1"/>
</dbReference>
<comment type="subcellular location">
    <subcellularLocation>
        <location evidence="1 4">Bacterial flagellum basal body</location>
    </subcellularLocation>
</comment>